<feature type="region of interest" description="Disordered" evidence="1">
    <location>
        <begin position="99"/>
        <end position="121"/>
    </location>
</feature>
<organism evidence="3 4">
    <name type="scientific">Leucobacter denitrificans</name>
    <dbReference type="NCBI Taxonomy" id="683042"/>
    <lineage>
        <taxon>Bacteria</taxon>
        <taxon>Bacillati</taxon>
        <taxon>Actinomycetota</taxon>
        <taxon>Actinomycetes</taxon>
        <taxon>Micrococcales</taxon>
        <taxon>Microbacteriaceae</taxon>
        <taxon>Leucobacter</taxon>
    </lineage>
</organism>
<evidence type="ECO:0000313" key="3">
    <source>
        <dbReference type="EMBL" id="QNN62092.1"/>
    </source>
</evidence>
<proteinExistence type="predicted"/>
<name>A0A7G9S2L7_9MICO</name>
<reference evidence="3 4" key="1">
    <citation type="submission" date="2020-08" db="EMBL/GenBank/DDBJ databases">
        <title>Genome sequence of Leucobacter denitrificans KACC 14055T.</title>
        <authorList>
            <person name="Hyun D.-W."/>
            <person name="Bae J.-W."/>
        </authorList>
    </citation>
    <scope>NUCLEOTIDE SEQUENCE [LARGE SCALE GENOMIC DNA]</scope>
    <source>
        <strain evidence="3 4">KACC 14055</strain>
    </source>
</reference>
<keyword evidence="4" id="KW-1185">Reference proteome</keyword>
<dbReference type="AlphaFoldDB" id="A0A7G9S2L7"/>
<evidence type="ECO:0000256" key="1">
    <source>
        <dbReference type="SAM" id="MobiDB-lite"/>
    </source>
</evidence>
<dbReference type="InterPro" id="IPR007076">
    <property type="entry name" value="TfoX_N"/>
</dbReference>
<dbReference type="EMBL" id="CP060716">
    <property type="protein sequence ID" value="QNN62092.1"/>
    <property type="molecule type" value="Genomic_DNA"/>
</dbReference>
<feature type="domain" description="TfoX N-terminal" evidence="2">
    <location>
        <begin position="13"/>
        <end position="95"/>
    </location>
</feature>
<dbReference type="Proteomes" id="UP000515934">
    <property type="component" value="Chromosome"/>
</dbReference>
<sequence>MSTRVETMEFLTDQLTALPNIRTRKMFGEYCLYCDEKPVAFVCDDELFVKPTQEGRAFIGEPDEAPAYPGSKLYFRVSGDRWEDRDWLTELIGLTASVLPAPKPKRPKKKQSEPPVPSAEL</sequence>
<dbReference type="Pfam" id="PF04993">
    <property type="entry name" value="TfoX_N"/>
    <property type="match status" value="1"/>
</dbReference>
<accession>A0A7G9S2L7</accession>
<evidence type="ECO:0000313" key="4">
    <source>
        <dbReference type="Proteomes" id="UP000515934"/>
    </source>
</evidence>
<protein>
    <submittedName>
        <fullName evidence="3">TfoX/Sxy family protein</fullName>
    </submittedName>
</protein>
<dbReference type="Gene3D" id="3.30.1460.30">
    <property type="entry name" value="YgaC/TfoX-N like chaperone"/>
    <property type="match status" value="1"/>
</dbReference>
<dbReference type="KEGG" id="ldn:H9L06_07240"/>
<evidence type="ECO:0000259" key="2">
    <source>
        <dbReference type="Pfam" id="PF04993"/>
    </source>
</evidence>
<gene>
    <name evidence="3" type="ORF">H9L06_07240</name>
</gene>
<dbReference type="SUPFAM" id="SSF159894">
    <property type="entry name" value="YgaC/TfoX-N like"/>
    <property type="match status" value="1"/>
</dbReference>
<dbReference type="RefSeq" id="WP_187554563.1">
    <property type="nucleotide sequence ID" value="NZ_CP060716.1"/>
</dbReference>